<dbReference type="InterPro" id="IPR004302">
    <property type="entry name" value="Cellulose/chitin-bd_N"/>
</dbReference>
<evidence type="ECO:0000256" key="2">
    <source>
        <dbReference type="SAM" id="SignalP"/>
    </source>
</evidence>
<keyword evidence="2" id="KW-0732">Signal</keyword>
<accession>A0A443QTF5</accession>
<sequence length="305" mass="33877">MILGAVIIISLVLSAVINEVNGHGRLIEPPGRSTAWRYGFKTPINYNDHELFCGGFQIQWGANGGKCGICGDSYNGPRRNELPDGIYARDLVITRSYREGSIIKAKVQITANHKGFFVFKICPAKSMDVEVTQECLDDNVLEIVGSNDEKYVLPTTKPKTFEVPLRLPPGLTCDRCVLQWTYIAGNNWGRCSNGVGRVGCGKQETFRACADIKIGRENEEEESESNIINSTSISTRKPAITFRPPKRFTRRPIPSSTIPEEDKPDSNAGIRCFAANFRTFAMDQWCQINCRAGFCPPSHCVCSEI</sequence>
<dbReference type="AlphaFoldDB" id="A0A443QTF5"/>
<gene>
    <name evidence="4" type="ORF">B4U79_02650</name>
</gene>
<protein>
    <recommendedName>
        <fullName evidence="3">Chitin-binding type-4 domain-containing protein</fullName>
    </recommendedName>
</protein>
<dbReference type="Pfam" id="PF03067">
    <property type="entry name" value="LPMO_10"/>
    <property type="match status" value="1"/>
</dbReference>
<dbReference type="PANTHER" id="PTHR21113:SF4">
    <property type="entry name" value="CHITIN-BINDING TYPE-4 DOMAIN-CONTAINING PROTEIN"/>
    <property type="match status" value="1"/>
</dbReference>
<feature type="domain" description="Chitin-binding type-4" evidence="3">
    <location>
        <begin position="23"/>
        <end position="212"/>
    </location>
</feature>
<comment type="caution">
    <text evidence="4">The sequence shown here is derived from an EMBL/GenBank/DDBJ whole genome shotgun (WGS) entry which is preliminary data.</text>
</comment>
<feature type="chain" id="PRO_5019562022" description="Chitin-binding type-4 domain-containing protein" evidence="2">
    <location>
        <begin position="23"/>
        <end position="305"/>
    </location>
</feature>
<dbReference type="OrthoDB" id="64893at2759"/>
<dbReference type="Proteomes" id="UP000285301">
    <property type="component" value="Unassembled WGS sequence"/>
</dbReference>
<evidence type="ECO:0000259" key="3">
    <source>
        <dbReference type="Pfam" id="PF03067"/>
    </source>
</evidence>
<evidence type="ECO:0000313" key="4">
    <source>
        <dbReference type="EMBL" id="RWS06296.1"/>
    </source>
</evidence>
<proteinExistence type="predicted"/>
<organism evidence="4 5">
    <name type="scientific">Dinothrombium tinctorium</name>
    <dbReference type="NCBI Taxonomy" id="1965070"/>
    <lineage>
        <taxon>Eukaryota</taxon>
        <taxon>Metazoa</taxon>
        <taxon>Ecdysozoa</taxon>
        <taxon>Arthropoda</taxon>
        <taxon>Chelicerata</taxon>
        <taxon>Arachnida</taxon>
        <taxon>Acari</taxon>
        <taxon>Acariformes</taxon>
        <taxon>Trombidiformes</taxon>
        <taxon>Prostigmata</taxon>
        <taxon>Anystina</taxon>
        <taxon>Parasitengona</taxon>
        <taxon>Trombidioidea</taxon>
        <taxon>Trombidiidae</taxon>
        <taxon>Dinothrombium</taxon>
    </lineage>
</organism>
<dbReference type="STRING" id="1965070.A0A443QTF5"/>
<evidence type="ECO:0000256" key="1">
    <source>
        <dbReference type="SAM" id="MobiDB-lite"/>
    </source>
</evidence>
<name>A0A443QTF5_9ACAR</name>
<feature type="signal peptide" evidence="2">
    <location>
        <begin position="1"/>
        <end position="22"/>
    </location>
</feature>
<evidence type="ECO:0000313" key="5">
    <source>
        <dbReference type="Proteomes" id="UP000285301"/>
    </source>
</evidence>
<feature type="region of interest" description="Disordered" evidence="1">
    <location>
        <begin position="245"/>
        <end position="265"/>
    </location>
</feature>
<dbReference type="EMBL" id="NCKU01004213">
    <property type="protein sequence ID" value="RWS06296.1"/>
    <property type="molecule type" value="Genomic_DNA"/>
</dbReference>
<keyword evidence="5" id="KW-1185">Reference proteome</keyword>
<dbReference type="PANTHER" id="PTHR21113">
    <property type="entry name" value="AGAP001705-PA"/>
    <property type="match status" value="1"/>
</dbReference>
<reference evidence="4 5" key="1">
    <citation type="journal article" date="2018" name="Gigascience">
        <title>Genomes of trombidid mites reveal novel predicted allergens and laterally-transferred genes associated with secondary metabolism.</title>
        <authorList>
            <person name="Dong X."/>
            <person name="Chaisiri K."/>
            <person name="Xia D."/>
            <person name="Armstrong S.D."/>
            <person name="Fang Y."/>
            <person name="Donnelly M.J."/>
            <person name="Kadowaki T."/>
            <person name="McGarry J.W."/>
            <person name="Darby A.C."/>
            <person name="Makepeace B.L."/>
        </authorList>
    </citation>
    <scope>NUCLEOTIDE SEQUENCE [LARGE SCALE GENOMIC DNA]</scope>
    <source>
        <strain evidence="4">UoL-WK</strain>
    </source>
</reference>